<dbReference type="Proteomes" id="UP000798662">
    <property type="component" value="Chromosome 1"/>
</dbReference>
<evidence type="ECO:0000313" key="1">
    <source>
        <dbReference type="EMBL" id="KAK1859784.1"/>
    </source>
</evidence>
<dbReference type="EMBL" id="CM020618">
    <property type="protein sequence ID" value="KAK1859784.1"/>
    <property type="molecule type" value="Genomic_DNA"/>
</dbReference>
<evidence type="ECO:0000313" key="2">
    <source>
        <dbReference type="Proteomes" id="UP000798662"/>
    </source>
</evidence>
<protein>
    <submittedName>
        <fullName evidence="1">Uncharacterized protein</fullName>
    </submittedName>
</protein>
<name>A0ACC3BPA7_PYRYE</name>
<gene>
    <name evidence="1" type="ORF">I4F81_002378</name>
</gene>
<keyword evidence="2" id="KW-1185">Reference proteome</keyword>
<accession>A0ACC3BPA7</accession>
<sequence>MGYGARAVASVTVGVLVGVPASVGVAAWAAARATDEPPPPPSSGEGGDVAARSGGGGGSWGGASDRRWLMAVAAAYAVLLGWLASLWSLDEAYKWRNVSLALATVGLQGGLLALLVGRVVLPASLLADWGLASSAAQAAAAERGLRGCAMPDPFSGGALDWSATGRWLVAEWAWLTGALFAIYATPGMILLGILGVLVCLPATTPLLVAGAVVGVLCAGGMAFLIAAVRGSVAVARARQEGGGVGGGGHDSLPPGTPLLPRQRTSVAAA</sequence>
<proteinExistence type="predicted"/>
<reference evidence="1" key="1">
    <citation type="submission" date="2019-11" db="EMBL/GenBank/DDBJ databases">
        <title>Nori genome reveals adaptations in red seaweeds to the harsh intertidal environment.</title>
        <authorList>
            <person name="Wang D."/>
            <person name="Mao Y."/>
        </authorList>
    </citation>
    <scope>NUCLEOTIDE SEQUENCE</scope>
    <source>
        <tissue evidence="1">Gametophyte</tissue>
    </source>
</reference>
<comment type="caution">
    <text evidence="1">The sequence shown here is derived from an EMBL/GenBank/DDBJ whole genome shotgun (WGS) entry which is preliminary data.</text>
</comment>
<organism evidence="1 2">
    <name type="scientific">Pyropia yezoensis</name>
    <name type="common">Susabi-nori</name>
    <name type="synonym">Porphyra yezoensis</name>
    <dbReference type="NCBI Taxonomy" id="2788"/>
    <lineage>
        <taxon>Eukaryota</taxon>
        <taxon>Rhodophyta</taxon>
        <taxon>Bangiophyceae</taxon>
        <taxon>Bangiales</taxon>
        <taxon>Bangiaceae</taxon>
        <taxon>Pyropia</taxon>
    </lineage>
</organism>